<reference evidence="6" key="3">
    <citation type="submission" date="2025-08" db="UniProtKB">
        <authorList>
            <consortium name="Ensembl"/>
        </authorList>
    </citation>
    <scope>IDENTIFICATION</scope>
    <source>
        <strain evidence="6">HNI</strain>
    </source>
</reference>
<feature type="compositionally biased region" description="Low complexity" evidence="2">
    <location>
        <begin position="619"/>
        <end position="632"/>
    </location>
</feature>
<evidence type="ECO:0000256" key="2">
    <source>
        <dbReference type="SAM" id="MobiDB-lite"/>
    </source>
</evidence>
<organism evidence="6 7">
    <name type="scientific">Oryzias latipes</name>
    <name type="common">Japanese rice fish</name>
    <name type="synonym">Japanese killifish</name>
    <dbReference type="NCBI Taxonomy" id="8090"/>
    <lineage>
        <taxon>Eukaryota</taxon>
        <taxon>Metazoa</taxon>
        <taxon>Chordata</taxon>
        <taxon>Craniata</taxon>
        <taxon>Vertebrata</taxon>
        <taxon>Euteleostomi</taxon>
        <taxon>Actinopterygii</taxon>
        <taxon>Neopterygii</taxon>
        <taxon>Teleostei</taxon>
        <taxon>Neoteleostei</taxon>
        <taxon>Acanthomorphata</taxon>
        <taxon>Ovalentaria</taxon>
        <taxon>Atherinomorphae</taxon>
        <taxon>Beloniformes</taxon>
        <taxon>Adrianichthyidae</taxon>
        <taxon>Oryziinae</taxon>
        <taxon>Oryzias</taxon>
    </lineage>
</organism>
<name>A0A3P9M8R4_ORYLA</name>
<feature type="compositionally biased region" description="Polar residues" evidence="2">
    <location>
        <begin position="811"/>
        <end position="826"/>
    </location>
</feature>
<evidence type="ECO:0000259" key="4">
    <source>
        <dbReference type="Pfam" id="PF14228"/>
    </source>
</evidence>
<feature type="compositionally biased region" description="Polar residues" evidence="2">
    <location>
        <begin position="787"/>
        <end position="802"/>
    </location>
</feature>
<dbReference type="PANTHER" id="PTHR12295:SF9">
    <property type="entry name" value="PROTEIN FURRY HOMOLOG-LIKE"/>
    <property type="match status" value="1"/>
</dbReference>
<evidence type="ECO:0000259" key="3">
    <source>
        <dbReference type="Pfam" id="PF14225"/>
    </source>
</evidence>
<feature type="domain" description="Cell morphogenesis protein C-terminal" evidence="3">
    <location>
        <begin position="292"/>
        <end position="543"/>
    </location>
</feature>
<feature type="coiled-coil region" evidence="1">
    <location>
        <begin position="891"/>
        <end position="918"/>
    </location>
</feature>
<feature type="domain" description="Cell morphogenesis central region" evidence="4">
    <location>
        <begin position="38"/>
        <end position="153"/>
    </location>
</feature>
<feature type="compositionally biased region" description="Low complexity" evidence="2">
    <location>
        <begin position="1"/>
        <end position="16"/>
    </location>
</feature>
<feature type="region of interest" description="Disordered" evidence="2">
    <location>
        <begin position="619"/>
        <end position="641"/>
    </location>
</feature>
<dbReference type="Proteomes" id="UP000265180">
    <property type="component" value="Chromosome 4"/>
</dbReference>
<evidence type="ECO:0000313" key="6">
    <source>
        <dbReference type="Ensembl" id="ENSORLP00020029430.1"/>
    </source>
</evidence>
<dbReference type="InterPro" id="IPR029473">
    <property type="entry name" value="MOR2-PAG1_mid"/>
</dbReference>
<dbReference type="InterPro" id="IPR025481">
    <property type="entry name" value="Cell_Morphogen_C"/>
</dbReference>
<keyword evidence="1" id="KW-0175">Coiled coil</keyword>
<evidence type="ECO:0000313" key="7">
    <source>
        <dbReference type="Proteomes" id="UP000265180"/>
    </source>
</evidence>
<dbReference type="AlphaFoldDB" id="A0A3P9M8R4"/>
<dbReference type="SUPFAM" id="SSF48371">
    <property type="entry name" value="ARM repeat"/>
    <property type="match status" value="1"/>
</dbReference>
<proteinExistence type="predicted"/>
<reference evidence="6 7" key="2">
    <citation type="submission" date="2017-04" db="EMBL/GenBank/DDBJ databases">
        <title>CpG methylation of centromeres and impact of large insertions on vertebrate speciation.</title>
        <authorList>
            <person name="Ichikawa K."/>
            <person name="Yoshimura J."/>
            <person name="Morishita S."/>
        </authorList>
    </citation>
    <scope>NUCLEOTIDE SEQUENCE</scope>
    <source>
        <strain evidence="6 7">HNI</strain>
    </source>
</reference>
<protein>
    <submittedName>
        <fullName evidence="6">Furry homolog, like</fullName>
    </submittedName>
</protein>
<feature type="region of interest" description="Disordered" evidence="2">
    <location>
        <begin position="754"/>
        <end position="828"/>
    </location>
</feature>
<evidence type="ECO:0000259" key="5">
    <source>
        <dbReference type="Pfam" id="PF19421"/>
    </source>
</evidence>
<dbReference type="InterPro" id="IPR045842">
    <property type="entry name" value="Fry_C"/>
</dbReference>
<dbReference type="Ensembl" id="ENSORLT00020019630.1">
    <property type="protein sequence ID" value="ENSORLP00020029430.1"/>
    <property type="gene ID" value="ENSORLG00020013408.1"/>
</dbReference>
<feature type="compositionally biased region" description="Polar residues" evidence="2">
    <location>
        <begin position="755"/>
        <end position="772"/>
    </location>
</feature>
<feature type="domain" description="Protein furry C-terminal" evidence="5">
    <location>
        <begin position="575"/>
        <end position="1260"/>
    </location>
</feature>
<sequence>MTDSGLSSSSTSSSISLGGGGGALSSLSPTLLGDGDVAGEQEEKAKALIEFITSRKQGPLWNHEDVSPKNPGIKSADHLSSFVRRVVAVFQISQTGFQLDSLLSEVALRTALSCSSRHYAGRSFQIFRALRQPLTSATLSDILSRLVETVGDPGEDAQGFVIELLLTLESGIDTLAESVKNYDFLSALTQSSAQEHLLGAKFAVNRKSTGQLNLNSSGLPHAVHTRSNSLRTSLMSERKADRRRSNTLDVAERVGSSLGNLARTRSLSSLGGGASPVRDAAPPVDPSNLMATVFWIATSLLESDYEFEYLLALRLLNKLLGQMPLDRPDSRECLETVQEKLKWYNFPGLLQLFLKGFTSASTQELTIHLLSKLITVSRQMLIDPTQVAGFPLNILCLLPHLIQHFDSPTPFCKETADKIAKVCADEKSATLSNLAHMMSLYSTHSYSRDCTNWINVVCRYLNDAFAEKILNLVTYLAELLEKGLPSMQQSLLQIIYSLLSHIDLSAAPVKQFNLEIMKIIGKYVQSPHWREAQNILKLVVSRSASLVVPDDVQRSYSSESCSSPEIAFTRIFNNSSKELPGKTLDFHFDISETPIIGHKYGDQRTAAGRNGKPQVIAVTRSTSSTSSGSNSTGLVQVSWKRPQLSQRRTRERLMNVLSLCGPESGIPKNPSVVFSSSEDLDSADQQTSLIPTVEEVTGEEEMLGEDTGSEQQFGVFKDFDFLDVELEDVEGESMDNFNWGVRRRSIDSMDKADTPSLQECQYTGSTPSLNLTNHEDTDESSEEEVLSASQVLSHSGLLNSDSATDDAASNHVDSLQHSQELPSSAMTEEASVLHPLPSVPSLPCLEMTHSSSTCSSLCEEESQTVLDLCLPAPPETKPDPYPDSACDSVWEDDLTQALKELDDRCEEEEADFSSMSSQDEGDADCFSEIQASPPPSPFLSAILAAFQPVAYDSEEDAWRCHVNQMLSDTDGSSAVYTFHVFSRLFESIQRKFGSITHSSVRFLGERLQRMGNQFLSSLEVMTSCLQCPTVLMDAETLVSCGLLETLKFSVLELQEHLDTYNAKKEAAEDWLENCRKTFGDKGSSQTLNSHAQELELCRRLYKLHFQLLLLFQAYCKLISRVETIKREAEVTNMSEELAVLESCLNEADTGNDGQEDVCLSDNIHTNTETAIQSLIETLRARDFSSALTQVKIFRSLWPNDIFGSESDNAVQTLLHIYFRHQTLGQTGCLAVVGPSRDLSQANARLMELNLQIREALSQAQVCLPPPTMVSTSL</sequence>
<dbReference type="InterPro" id="IPR016024">
    <property type="entry name" value="ARM-type_fold"/>
</dbReference>
<reference evidence="6" key="4">
    <citation type="submission" date="2025-09" db="UniProtKB">
        <authorList>
            <consortium name="Ensembl"/>
        </authorList>
    </citation>
    <scope>IDENTIFICATION</scope>
    <source>
        <strain evidence="6">HNI</strain>
    </source>
</reference>
<accession>A0A3P9M8R4</accession>
<dbReference type="GO" id="GO:0000902">
    <property type="term" value="P:cell morphogenesis"/>
    <property type="evidence" value="ECO:0007669"/>
    <property type="project" value="InterPro"/>
</dbReference>
<dbReference type="Pfam" id="PF19421">
    <property type="entry name" value="Fry_C"/>
    <property type="match status" value="1"/>
</dbReference>
<feature type="region of interest" description="Disordered" evidence="2">
    <location>
        <begin position="1"/>
        <end position="21"/>
    </location>
</feature>
<dbReference type="PANTHER" id="PTHR12295">
    <property type="entry name" value="FURRY-RELATED"/>
    <property type="match status" value="1"/>
</dbReference>
<dbReference type="Pfam" id="PF14228">
    <property type="entry name" value="MOR2-PAG1_mid"/>
    <property type="match status" value="1"/>
</dbReference>
<reference key="1">
    <citation type="journal article" date="2007" name="Nature">
        <title>The medaka draft genome and insights into vertebrate genome evolution.</title>
        <authorList>
            <person name="Kasahara M."/>
            <person name="Naruse K."/>
            <person name="Sasaki S."/>
            <person name="Nakatani Y."/>
            <person name="Qu W."/>
            <person name="Ahsan B."/>
            <person name="Yamada T."/>
            <person name="Nagayasu Y."/>
            <person name="Doi K."/>
            <person name="Kasai Y."/>
            <person name="Jindo T."/>
            <person name="Kobayashi D."/>
            <person name="Shimada A."/>
            <person name="Toyoda A."/>
            <person name="Kuroki Y."/>
            <person name="Fujiyama A."/>
            <person name="Sasaki T."/>
            <person name="Shimizu A."/>
            <person name="Asakawa S."/>
            <person name="Shimizu N."/>
            <person name="Hashimoto S."/>
            <person name="Yang J."/>
            <person name="Lee Y."/>
            <person name="Matsushima K."/>
            <person name="Sugano S."/>
            <person name="Sakaizumi M."/>
            <person name="Narita T."/>
            <person name="Ohishi K."/>
            <person name="Haga S."/>
            <person name="Ohta F."/>
            <person name="Nomoto H."/>
            <person name="Nogata K."/>
            <person name="Morishita T."/>
            <person name="Endo T."/>
            <person name="Shin-I T."/>
            <person name="Takeda H."/>
            <person name="Morishita S."/>
            <person name="Kohara Y."/>
        </authorList>
    </citation>
    <scope>NUCLEOTIDE SEQUENCE [LARGE SCALE GENOMIC DNA]</scope>
    <source>
        <strain>Hd-rR</strain>
    </source>
</reference>
<evidence type="ECO:0000256" key="1">
    <source>
        <dbReference type="SAM" id="Coils"/>
    </source>
</evidence>
<dbReference type="InterPro" id="IPR039867">
    <property type="entry name" value="Furry/Tao3/Mor2"/>
</dbReference>
<dbReference type="Pfam" id="PF14225">
    <property type="entry name" value="MOR2-PAG1_C"/>
    <property type="match status" value="1"/>
</dbReference>
<feature type="compositionally biased region" description="Acidic residues" evidence="2">
    <location>
        <begin position="776"/>
        <end position="785"/>
    </location>
</feature>